<protein>
    <submittedName>
        <fullName evidence="2">Conjugal transfer pilin signal peptidase TrbI</fullName>
    </submittedName>
</protein>
<dbReference type="OrthoDB" id="8524932at2"/>
<dbReference type="EMBL" id="JACHXS010000004">
    <property type="protein sequence ID" value="MBB3221711.1"/>
    <property type="molecule type" value="Genomic_DNA"/>
</dbReference>
<gene>
    <name evidence="3" type="ORF">FCL38_00420</name>
    <name evidence="2" type="ORF">FHS02_002521</name>
</gene>
<dbReference type="Pfam" id="PF10502">
    <property type="entry name" value="Peptidase_S26"/>
    <property type="match status" value="1"/>
</dbReference>
<evidence type="ECO:0000313" key="3">
    <source>
        <dbReference type="EMBL" id="QCP09068.1"/>
    </source>
</evidence>
<sequence>MRIITPTSTRLVIVGLGQHLRRRWPRYAAGVVLFGWCSLHYRLGINHSASLPGRLYLIELNVQPRRNGELVVFRWQRNAFFRPDRLFLKEIRGIAGQRIDVVGRNVYVNGKFQGVAKTASRRGTPLTPVAAGTIPCGYLYVGTAHPDSLDSRYAVTGLIGPDRIVGRAHVLF</sequence>
<organism evidence="2 5">
    <name type="scientific">Pseudoduganella umbonata</name>
    <dbReference type="NCBI Taxonomy" id="864828"/>
    <lineage>
        <taxon>Bacteria</taxon>
        <taxon>Pseudomonadati</taxon>
        <taxon>Pseudomonadota</taxon>
        <taxon>Betaproteobacteria</taxon>
        <taxon>Burkholderiales</taxon>
        <taxon>Oxalobacteraceae</taxon>
        <taxon>Telluria group</taxon>
        <taxon>Pseudoduganella</taxon>
    </lineage>
</organism>
<dbReference type="Proteomes" id="UP000298763">
    <property type="component" value="Chromosome"/>
</dbReference>
<reference evidence="3 4" key="1">
    <citation type="submission" date="2019-05" db="EMBL/GenBank/DDBJ databases">
        <title>Draft Genome Sequences of Six Type Strains of the Genus Massilia.</title>
        <authorList>
            <person name="Miess H."/>
            <person name="Frediansyhah A."/>
            <person name="Gross H."/>
        </authorList>
    </citation>
    <scope>NUCLEOTIDE SEQUENCE [LARGE SCALE GENOMIC DNA]</scope>
    <source>
        <strain evidence="3 4">DSMZ 26121</strain>
    </source>
</reference>
<evidence type="ECO:0000313" key="5">
    <source>
        <dbReference type="Proteomes" id="UP000584325"/>
    </source>
</evidence>
<dbReference type="SUPFAM" id="SSF51306">
    <property type="entry name" value="LexA/Signal peptidase"/>
    <property type="match status" value="1"/>
</dbReference>
<dbReference type="RefSeq" id="WP_137311957.1">
    <property type="nucleotide sequence ID" value="NZ_CP040017.1"/>
</dbReference>
<proteinExistence type="predicted"/>
<name>A0A4P8HLD0_9BURK</name>
<evidence type="ECO:0000259" key="1">
    <source>
        <dbReference type="Pfam" id="PF10502"/>
    </source>
</evidence>
<dbReference type="EMBL" id="CP040017">
    <property type="protein sequence ID" value="QCP09068.1"/>
    <property type="molecule type" value="Genomic_DNA"/>
</dbReference>
<dbReference type="GO" id="GO:0004252">
    <property type="term" value="F:serine-type endopeptidase activity"/>
    <property type="evidence" value="ECO:0007669"/>
    <property type="project" value="InterPro"/>
</dbReference>
<accession>A0A4P8HLD0</accession>
<feature type="domain" description="Peptidase S26" evidence="1">
    <location>
        <begin position="32"/>
        <end position="170"/>
    </location>
</feature>
<dbReference type="GO" id="GO:0006465">
    <property type="term" value="P:signal peptide processing"/>
    <property type="evidence" value="ECO:0007669"/>
    <property type="project" value="InterPro"/>
</dbReference>
<evidence type="ECO:0000313" key="4">
    <source>
        <dbReference type="Proteomes" id="UP000298763"/>
    </source>
</evidence>
<dbReference type="AlphaFoldDB" id="A0A4P8HLD0"/>
<dbReference type="InterPro" id="IPR019533">
    <property type="entry name" value="Peptidase_S26"/>
</dbReference>
<dbReference type="InterPro" id="IPR036286">
    <property type="entry name" value="LexA/Signal_pep-like_sf"/>
</dbReference>
<dbReference type="Gene3D" id="2.10.109.10">
    <property type="entry name" value="Umud Fragment, subunit A"/>
    <property type="match status" value="1"/>
</dbReference>
<evidence type="ECO:0000313" key="2">
    <source>
        <dbReference type="EMBL" id="MBB3221711.1"/>
    </source>
</evidence>
<keyword evidence="4" id="KW-1185">Reference proteome</keyword>
<dbReference type="Proteomes" id="UP000584325">
    <property type="component" value="Unassembled WGS sequence"/>
</dbReference>
<reference evidence="2 5" key="2">
    <citation type="submission" date="2020-08" db="EMBL/GenBank/DDBJ databases">
        <title>Genomic Encyclopedia of Type Strains, Phase III (KMG-III): the genomes of soil and plant-associated and newly described type strains.</title>
        <authorList>
            <person name="Whitman W."/>
        </authorList>
    </citation>
    <scope>NUCLEOTIDE SEQUENCE [LARGE SCALE GENOMIC DNA]</scope>
    <source>
        <strain evidence="2 5">CECT 7753</strain>
    </source>
</reference>